<protein>
    <submittedName>
        <fullName evidence="2">Uncharacterized protein</fullName>
    </submittedName>
</protein>
<dbReference type="AlphaFoldDB" id="A0A834MWM8"/>
<evidence type="ECO:0000313" key="3">
    <source>
        <dbReference type="Proteomes" id="UP000614350"/>
    </source>
</evidence>
<gene>
    <name evidence="2" type="ORF">HZH66_010772</name>
</gene>
<reference evidence="2" key="1">
    <citation type="journal article" date="2020" name="G3 (Bethesda)">
        <title>High-Quality Assemblies for Three Invasive Social Wasps from the &lt;i&gt;Vespula&lt;/i&gt; Genus.</title>
        <authorList>
            <person name="Harrop T.W.R."/>
            <person name="Guhlin J."/>
            <person name="McLaughlin G.M."/>
            <person name="Permina E."/>
            <person name="Stockwell P."/>
            <person name="Gilligan J."/>
            <person name="Le Lec M.F."/>
            <person name="Gruber M.A.M."/>
            <person name="Quinn O."/>
            <person name="Lovegrove M."/>
            <person name="Duncan E.J."/>
            <person name="Remnant E.J."/>
            <person name="Van Eeckhoven J."/>
            <person name="Graham B."/>
            <person name="Knapp R.A."/>
            <person name="Langford K.W."/>
            <person name="Kronenberg Z."/>
            <person name="Press M.O."/>
            <person name="Eacker S.M."/>
            <person name="Wilson-Rankin E.E."/>
            <person name="Purcell J."/>
            <person name="Lester P.J."/>
            <person name="Dearden P.K."/>
        </authorList>
    </citation>
    <scope>NUCLEOTIDE SEQUENCE</scope>
    <source>
        <strain evidence="2">Marl-1</strain>
    </source>
</reference>
<sequence>MPAVLSTSKMGTSSKHIAVAECSRYSESERLEVALRKGRTLDTFPGAVSKTRKTMGMRISSVQEGGEDKTKTGRKSGGERTMETEKNENQERSSLAGLLPTLKILNFLS</sequence>
<dbReference type="EMBL" id="JACSEA010000012">
    <property type="protein sequence ID" value="KAF7388005.1"/>
    <property type="molecule type" value="Genomic_DNA"/>
</dbReference>
<keyword evidence="3" id="KW-1185">Reference proteome</keyword>
<feature type="compositionally biased region" description="Basic and acidic residues" evidence="1">
    <location>
        <begin position="66"/>
        <end position="91"/>
    </location>
</feature>
<comment type="caution">
    <text evidence="2">The sequence shown here is derived from an EMBL/GenBank/DDBJ whole genome shotgun (WGS) entry which is preliminary data.</text>
</comment>
<name>A0A834MWM8_VESVU</name>
<dbReference type="Proteomes" id="UP000614350">
    <property type="component" value="Unassembled WGS sequence"/>
</dbReference>
<proteinExistence type="predicted"/>
<accession>A0A834MWM8</accession>
<evidence type="ECO:0000313" key="2">
    <source>
        <dbReference type="EMBL" id="KAF7388005.1"/>
    </source>
</evidence>
<evidence type="ECO:0000256" key="1">
    <source>
        <dbReference type="SAM" id="MobiDB-lite"/>
    </source>
</evidence>
<feature type="region of interest" description="Disordered" evidence="1">
    <location>
        <begin position="45"/>
        <end position="94"/>
    </location>
</feature>
<organism evidence="2 3">
    <name type="scientific">Vespula vulgaris</name>
    <name type="common">Yellow jacket</name>
    <name type="synonym">Wasp</name>
    <dbReference type="NCBI Taxonomy" id="7454"/>
    <lineage>
        <taxon>Eukaryota</taxon>
        <taxon>Metazoa</taxon>
        <taxon>Ecdysozoa</taxon>
        <taxon>Arthropoda</taxon>
        <taxon>Hexapoda</taxon>
        <taxon>Insecta</taxon>
        <taxon>Pterygota</taxon>
        <taxon>Neoptera</taxon>
        <taxon>Endopterygota</taxon>
        <taxon>Hymenoptera</taxon>
        <taxon>Apocrita</taxon>
        <taxon>Aculeata</taxon>
        <taxon>Vespoidea</taxon>
        <taxon>Vespidae</taxon>
        <taxon>Vespinae</taxon>
        <taxon>Vespula</taxon>
    </lineage>
</organism>